<evidence type="ECO:0000313" key="3">
    <source>
        <dbReference type="Proteomes" id="UP000750711"/>
    </source>
</evidence>
<accession>A0A9P8LBG9</accession>
<keyword evidence="3" id="KW-1185">Reference proteome</keyword>
<comment type="caution">
    <text evidence="2">The sequence shown here is derived from an EMBL/GenBank/DDBJ whole genome shotgun (WGS) entry which is preliminary data.</text>
</comment>
<dbReference type="AlphaFoldDB" id="A0A9P8LBG9"/>
<organism evidence="2 3">
    <name type="scientific">Trichoglossum hirsutum</name>
    <dbReference type="NCBI Taxonomy" id="265104"/>
    <lineage>
        <taxon>Eukaryota</taxon>
        <taxon>Fungi</taxon>
        <taxon>Dikarya</taxon>
        <taxon>Ascomycota</taxon>
        <taxon>Pezizomycotina</taxon>
        <taxon>Geoglossomycetes</taxon>
        <taxon>Geoglossales</taxon>
        <taxon>Geoglossaceae</taxon>
        <taxon>Trichoglossum</taxon>
    </lineage>
</organism>
<evidence type="ECO:0000256" key="1">
    <source>
        <dbReference type="SAM" id="MobiDB-lite"/>
    </source>
</evidence>
<feature type="region of interest" description="Disordered" evidence="1">
    <location>
        <begin position="58"/>
        <end position="79"/>
    </location>
</feature>
<sequence length="98" mass="10602">MSTGVVANSDETQYLFGETLSYFDFPRVVEYESEGYLIVRFIGESHLKTLDLQGALRSGVASNDEQSLPGRTSSGNGLRYTAIAQSLGSPHPDPDSQA</sequence>
<reference evidence="2" key="1">
    <citation type="submission" date="2021-03" db="EMBL/GenBank/DDBJ databases">
        <title>Comparative genomics and phylogenomic investigation of the class Geoglossomycetes provide insights into ecological specialization and systematics.</title>
        <authorList>
            <person name="Melie T."/>
            <person name="Pirro S."/>
            <person name="Miller A.N."/>
            <person name="Quandt A."/>
        </authorList>
    </citation>
    <scope>NUCLEOTIDE SEQUENCE</scope>
    <source>
        <strain evidence="2">CAQ_001_2017</strain>
    </source>
</reference>
<name>A0A9P8LBG9_9PEZI</name>
<feature type="compositionally biased region" description="Polar residues" evidence="1">
    <location>
        <begin position="60"/>
        <end position="76"/>
    </location>
</feature>
<protein>
    <submittedName>
        <fullName evidence="2">Uncharacterized protein</fullName>
    </submittedName>
</protein>
<dbReference type="Proteomes" id="UP000750711">
    <property type="component" value="Unassembled WGS sequence"/>
</dbReference>
<evidence type="ECO:0000313" key="2">
    <source>
        <dbReference type="EMBL" id="KAH0559310.1"/>
    </source>
</evidence>
<dbReference type="EMBL" id="JAGHQM010000630">
    <property type="protein sequence ID" value="KAH0559310.1"/>
    <property type="molecule type" value="Genomic_DNA"/>
</dbReference>
<proteinExistence type="predicted"/>
<gene>
    <name evidence="2" type="ORF">GP486_004173</name>
</gene>